<dbReference type="OrthoDB" id="3197423at2"/>
<organism evidence="5 6">
    <name type="scientific">Mycolicibacterium chubuense (strain NBB4)</name>
    <name type="common">Mycobacterium chubuense</name>
    <dbReference type="NCBI Taxonomy" id="710421"/>
    <lineage>
        <taxon>Bacteria</taxon>
        <taxon>Bacillati</taxon>
        <taxon>Actinomycetota</taxon>
        <taxon>Actinomycetes</taxon>
        <taxon>Mycobacteriales</taxon>
        <taxon>Mycobacteriaceae</taxon>
        <taxon>Mycolicibacterium</taxon>
    </lineage>
</organism>
<keyword evidence="3" id="KW-0804">Transcription</keyword>
<proteinExistence type="predicted"/>
<keyword evidence="1" id="KW-0805">Transcription regulation</keyword>
<dbReference type="SUPFAM" id="SSF52540">
    <property type="entry name" value="P-loop containing nucleoside triphosphate hydrolases"/>
    <property type="match status" value="1"/>
</dbReference>
<dbReference type="EMBL" id="CP003053">
    <property type="protein sequence ID" value="AFM19148.1"/>
    <property type="molecule type" value="Genomic_DNA"/>
</dbReference>
<keyword evidence="6" id="KW-1185">Reference proteome</keyword>
<dbReference type="GO" id="GO:0003677">
    <property type="term" value="F:DNA binding"/>
    <property type="evidence" value="ECO:0007669"/>
    <property type="project" value="UniProtKB-KW"/>
</dbReference>
<dbReference type="eggNOG" id="COG2909">
    <property type="taxonomic scope" value="Bacteria"/>
</dbReference>
<dbReference type="InterPro" id="IPR036388">
    <property type="entry name" value="WH-like_DNA-bd_sf"/>
</dbReference>
<dbReference type="SMART" id="SM00421">
    <property type="entry name" value="HTH_LUXR"/>
    <property type="match status" value="1"/>
</dbReference>
<dbReference type="PATRIC" id="fig|710421.3.peg.4432"/>
<dbReference type="InterPro" id="IPR016032">
    <property type="entry name" value="Sig_transdc_resp-reg_C-effctor"/>
</dbReference>
<dbReference type="Pfam" id="PF00196">
    <property type="entry name" value="GerE"/>
    <property type="match status" value="1"/>
</dbReference>
<dbReference type="KEGG" id="mcb:Mycch_4439"/>
<evidence type="ECO:0000313" key="5">
    <source>
        <dbReference type="EMBL" id="AFM19148.1"/>
    </source>
</evidence>
<dbReference type="PRINTS" id="PR00038">
    <property type="entry name" value="HTHLUXR"/>
</dbReference>
<evidence type="ECO:0000313" key="6">
    <source>
        <dbReference type="Proteomes" id="UP000006057"/>
    </source>
</evidence>
<dbReference type="PROSITE" id="PS00622">
    <property type="entry name" value="HTH_LUXR_1"/>
    <property type="match status" value="1"/>
</dbReference>
<evidence type="ECO:0000256" key="2">
    <source>
        <dbReference type="ARBA" id="ARBA00023125"/>
    </source>
</evidence>
<reference evidence="5 6" key="1">
    <citation type="submission" date="2012-06" db="EMBL/GenBank/DDBJ databases">
        <title>Complete sequence of chromosome of Mycobacterium chubuense NBB4.</title>
        <authorList>
            <consortium name="US DOE Joint Genome Institute"/>
            <person name="Lucas S."/>
            <person name="Han J."/>
            <person name="Lapidus A."/>
            <person name="Cheng J.-F."/>
            <person name="Goodwin L."/>
            <person name="Pitluck S."/>
            <person name="Peters L."/>
            <person name="Mikhailova N."/>
            <person name="Teshima H."/>
            <person name="Detter J.C."/>
            <person name="Han C."/>
            <person name="Tapia R."/>
            <person name="Land M."/>
            <person name="Hauser L."/>
            <person name="Kyrpides N."/>
            <person name="Ivanova N."/>
            <person name="Pagani I."/>
            <person name="Mattes T."/>
            <person name="Holmes A."/>
            <person name="Rutledge P."/>
            <person name="Paulsen I."/>
            <person name="Coleman N."/>
            <person name="Woyke T."/>
        </authorList>
    </citation>
    <scope>NUCLEOTIDE SEQUENCE [LARGE SCALE GENOMIC DNA]</scope>
    <source>
        <strain evidence="5 6">NBB4</strain>
    </source>
</reference>
<dbReference type="RefSeq" id="WP_014817616.1">
    <property type="nucleotide sequence ID" value="NC_018027.1"/>
</dbReference>
<dbReference type="CDD" id="cd06170">
    <property type="entry name" value="LuxR_C_like"/>
    <property type="match status" value="1"/>
</dbReference>
<dbReference type="SUPFAM" id="SSF46894">
    <property type="entry name" value="C-terminal effector domain of the bipartite response regulators"/>
    <property type="match status" value="1"/>
</dbReference>
<dbReference type="Proteomes" id="UP000006057">
    <property type="component" value="Chromosome"/>
</dbReference>
<sequence>MRLSWPIVGRSHELRTIETALTTTDVSGVLLCGPTGVGKSRIAREALASAASRGCHTRWAVGTTSARGIPLGAFAAWAPSGASDTIALLRGVLESLTAAPSGVDVVIGVDDYHLLDDLSTFVVQQLVARDAAKLILTVRESEPVAAHTQDVLRAGHFERLGVRPLTLDETTALASAVLHGPIDAQAARRLWKLTGGNVLYLRNIVEHEVADGRMVQQNGCWRWIGDPVMPPGLIEMIEARIGELPEQVDDVMDVLSVGEPIELATLTRITGASALEEAEIRGLVALEPAGGGVEVRVAHPLYGEVRRRRAAHTRLRRLRGLLAEALAASADSDDLRVVVRRATLTLDSDLVPDADLLATAAQGAVWLGDLSLADRLADAAARAGAGPESVLLRAHALSWLGCGELAEHLLAGVSGDRLTPCERARWAFLRSSNMLWALADPARAKELIDEASRSTPPEARTYIDAFLAVYWFAMDHPDKAVDASKNLAPEDIPVVGAETAWALAQISADAGRAGEAVAAAEAGYAVATRSLDAPHMVFNIADAHTSALLLAGRIPDALAVAERARRQAAELPGTAPLIGTAVAGRAALAAGDVCGACHLLGQAVEALSGSHPLGWGFRYRIPYATALAMRGATDEAAAALAALDEVPRRFRALRHEQCMARAWTVAGQGAVSEAIALLRSTAESCALAGQFGQEVQCLQMAAQFGDRTTAPRLRELVSLAEGPRAAVAARFAAALHDGDAAELDAVSEAFAQMGDPIAALDAAAHAAREYRRQDRRGSALRCSARADALASRCGVRTPAHRQAGQTLPLTDRETEIVMLIGEGLSNRAVAERLTLSVRTVESHIYRAMSKTGTTSRDELAALLHGD</sequence>
<evidence type="ECO:0000256" key="3">
    <source>
        <dbReference type="ARBA" id="ARBA00023163"/>
    </source>
</evidence>
<dbReference type="GO" id="GO:0006355">
    <property type="term" value="P:regulation of DNA-templated transcription"/>
    <property type="evidence" value="ECO:0007669"/>
    <property type="project" value="InterPro"/>
</dbReference>
<dbReference type="HOGENOM" id="CLU_015308_1_0_11"/>
<evidence type="ECO:0000259" key="4">
    <source>
        <dbReference type="PROSITE" id="PS50043"/>
    </source>
</evidence>
<keyword evidence="2 5" id="KW-0238">DNA-binding</keyword>
<dbReference type="PANTHER" id="PTHR44688">
    <property type="entry name" value="DNA-BINDING TRANSCRIPTIONAL ACTIVATOR DEVR_DOSR"/>
    <property type="match status" value="1"/>
</dbReference>
<dbReference type="PROSITE" id="PS50043">
    <property type="entry name" value="HTH_LUXR_2"/>
    <property type="match status" value="1"/>
</dbReference>
<dbReference type="Gene3D" id="3.40.50.300">
    <property type="entry name" value="P-loop containing nucleotide triphosphate hydrolases"/>
    <property type="match status" value="1"/>
</dbReference>
<dbReference type="STRING" id="710421.Mycch_4439"/>
<dbReference type="AlphaFoldDB" id="I4BPE1"/>
<protein>
    <submittedName>
        <fullName evidence="5">Response regulator containing a CheY-like receiver domain and an HTH DNA-binding domain</fullName>
    </submittedName>
</protein>
<evidence type="ECO:0000256" key="1">
    <source>
        <dbReference type="ARBA" id="ARBA00023015"/>
    </source>
</evidence>
<dbReference type="PANTHER" id="PTHR44688:SF16">
    <property type="entry name" value="DNA-BINDING TRANSCRIPTIONAL ACTIVATOR DEVR_DOSR"/>
    <property type="match status" value="1"/>
</dbReference>
<name>I4BPE1_MYCCN</name>
<accession>I4BPE1</accession>
<dbReference type="InterPro" id="IPR027417">
    <property type="entry name" value="P-loop_NTPase"/>
</dbReference>
<dbReference type="InterPro" id="IPR000792">
    <property type="entry name" value="Tscrpt_reg_LuxR_C"/>
</dbReference>
<dbReference type="Gene3D" id="1.10.10.10">
    <property type="entry name" value="Winged helix-like DNA-binding domain superfamily/Winged helix DNA-binding domain"/>
    <property type="match status" value="1"/>
</dbReference>
<feature type="domain" description="HTH luxR-type" evidence="4">
    <location>
        <begin position="802"/>
        <end position="866"/>
    </location>
</feature>
<gene>
    <name evidence="5" type="ordered locus">Mycch_4439</name>
</gene>